<feature type="non-terminal residue" evidence="1">
    <location>
        <position position="60"/>
    </location>
</feature>
<reference evidence="1 2" key="1">
    <citation type="journal article" date="2021" name="BMC Genomics">
        <title>Datura genome reveals duplications of psychoactive alkaloid biosynthetic genes and high mutation rate following tissue culture.</title>
        <authorList>
            <person name="Rajewski A."/>
            <person name="Carter-House D."/>
            <person name="Stajich J."/>
            <person name="Litt A."/>
        </authorList>
    </citation>
    <scope>NUCLEOTIDE SEQUENCE [LARGE SCALE GENOMIC DNA]</scope>
    <source>
        <strain evidence="1">AR-01</strain>
    </source>
</reference>
<proteinExistence type="predicted"/>
<evidence type="ECO:0000313" key="2">
    <source>
        <dbReference type="Proteomes" id="UP000823775"/>
    </source>
</evidence>
<dbReference type="EMBL" id="JACEIK010003156">
    <property type="protein sequence ID" value="MCD9640597.1"/>
    <property type="molecule type" value="Genomic_DNA"/>
</dbReference>
<protein>
    <submittedName>
        <fullName evidence="1">Uncharacterized protein</fullName>
    </submittedName>
</protein>
<dbReference type="Proteomes" id="UP000823775">
    <property type="component" value="Unassembled WGS sequence"/>
</dbReference>
<keyword evidence="2" id="KW-1185">Reference proteome</keyword>
<gene>
    <name evidence="1" type="ORF">HAX54_025984</name>
</gene>
<evidence type="ECO:0000313" key="1">
    <source>
        <dbReference type="EMBL" id="MCD9640597.1"/>
    </source>
</evidence>
<comment type="caution">
    <text evidence="1">The sequence shown here is derived from an EMBL/GenBank/DDBJ whole genome shotgun (WGS) entry which is preliminary data.</text>
</comment>
<sequence>MAFICNHPQASKQSPSLIPTGLKNNGYRRTTCANVELIQNPLAHGCNKPANRESTLVKLS</sequence>
<organism evidence="1 2">
    <name type="scientific">Datura stramonium</name>
    <name type="common">Jimsonweed</name>
    <name type="synonym">Common thornapple</name>
    <dbReference type="NCBI Taxonomy" id="4076"/>
    <lineage>
        <taxon>Eukaryota</taxon>
        <taxon>Viridiplantae</taxon>
        <taxon>Streptophyta</taxon>
        <taxon>Embryophyta</taxon>
        <taxon>Tracheophyta</taxon>
        <taxon>Spermatophyta</taxon>
        <taxon>Magnoliopsida</taxon>
        <taxon>eudicotyledons</taxon>
        <taxon>Gunneridae</taxon>
        <taxon>Pentapetalae</taxon>
        <taxon>asterids</taxon>
        <taxon>lamiids</taxon>
        <taxon>Solanales</taxon>
        <taxon>Solanaceae</taxon>
        <taxon>Solanoideae</taxon>
        <taxon>Datureae</taxon>
        <taxon>Datura</taxon>
    </lineage>
</organism>
<accession>A0ABS8V2J1</accession>
<name>A0ABS8V2J1_DATST</name>